<gene>
    <name evidence="2" type="ORF">LB452_05715</name>
</gene>
<keyword evidence="1" id="KW-1133">Transmembrane helix</keyword>
<comment type="caution">
    <text evidence="2">The sequence shown here is derived from an EMBL/GenBank/DDBJ whole genome shotgun (WGS) entry which is preliminary data.</text>
</comment>
<proteinExistence type="predicted"/>
<accession>A0ABS7XHI7</accession>
<keyword evidence="1" id="KW-0472">Membrane</keyword>
<feature type="transmembrane region" description="Helical" evidence="1">
    <location>
        <begin position="35"/>
        <end position="52"/>
    </location>
</feature>
<feature type="transmembrane region" description="Helical" evidence="1">
    <location>
        <begin position="12"/>
        <end position="29"/>
    </location>
</feature>
<protein>
    <submittedName>
        <fullName evidence="2">Uncharacterized protein</fullName>
    </submittedName>
</protein>
<keyword evidence="1" id="KW-0812">Transmembrane</keyword>
<dbReference type="EMBL" id="JAIQZE010000004">
    <property type="protein sequence ID" value="MBZ9778417.1"/>
    <property type="molecule type" value="Genomic_DNA"/>
</dbReference>
<reference evidence="3" key="1">
    <citation type="submission" date="2023-07" db="EMBL/GenBank/DDBJ databases">
        <title>Novel species isolated from saline lakes on Tibetan Plateau.</title>
        <authorList>
            <person name="Lu H."/>
        </authorList>
    </citation>
    <scope>NUCLEOTIDE SEQUENCE [LARGE SCALE GENOMIC DNA]</scope>
    <source>
        <strain evidence="3">CAK8W</strain>
    </source>
</reference>
<keyword evidence="3" id="KW-1185">Reference proteome</keyword>
<evidence type="ECO:0000256" key="1">
    <source>
        <dbReference type="SAM" id="Phobius"/>
    </source>
</evidence>
<evidence type="ECO:0000313" key="2">
    <source>
        <dbReference type="EMBL" id="MBZ9778417.1"/>
    </source>
</evidence>
<dbReference type="Proteomes" id="UP001199314">
    <property type="component" value="Unassembled WGS sequence"/>
</dbReference>
<sequence length="77" mass="8740">MSKARLQIFTKLVFLIIFIVTWFAINYLFNELNTGIIAAISGAIAFLVSPRIKKIDSQSGELIQLKWMLLKKLVIAN</sequence>
<evidence type="ECO:0000313" key="3">
    <source>
        <dbReference type="Proteomes" id="UP001199314"/>
    </source>
</evidence>
<name>A0ABS7XHI7_9FLAO</name>
<dbReference type="RefSeq" id="WP_224460772.1">
    <property type="nucleotide sequence ID" value="NZ_JAIQZE010000004.1"/>
</dbReference>
<organism evidence="2 3">
    <name type="scientific">Psychroflexus longus</name>
    <dbReference type="NCBI Taxonomy" id="2873596"/>
    <lineage>
        <taxon>Bacteria</taxon>
        <taxon>Pseudomonadati</taxon>
        <taxon>Bacteroidota</taxon>
        <taxon>Flavobacteriia</taxon>
        <taxon>Flavobacteriales</taxon>
        <taxon>Flavobacteriaceae</taxon>
        <taxon>Psychroflexus</taxon>
    </lineage>
</organism>